<sequence length="295" mass="33380">MPWSKEEKTKTMKKLILLFFVIFSNLSSSFGQELQVKISGNGPAVILIPGLSSSGEVWDETVADLSRNFQCHVITLPGFATNPAGDLQAGFIDTMESLLSEYIQNQPGKVFLIGHSLGGFLSLHLAKNLPEKIQKAIIVDSYPFYSAAFNPAATEENMKGMANQMKELMLAQSPEQYRKQQESTMPMMTTNQKKLPLAVEWSMESDRMTTALAMYELMTTDFRQELTEIKTPIMVLGAWYSGKNYGLTEESVRENFKSQYKLAQNVQIEMAPTAHHFIMWDNPEWFMEKISAFLQ</sequence>
<dbReference type="GO" id="GO:0016787">
    <property type="term" value="F:hydrolase activity"/>
    <property type="evidence" value="ECO:0007669"/>
    <property type="project" value="UniProtKB-KW"/>
</dbReference>
<reference evidence="4" key="1">
    <citation type="submission" date="2016-10" db="EMBL/GenBank/DDBJ databases">
        <authorList>
            <person name="Varghese N."/>
            <person name="Submissions S."/>
        </authorList>
    </citation>
    <scope>NUCLEOTIDE SEQUENCE [LARGE SCALE GENOMIC DNA]</scope>
    <source>
        <strain evidence="4">DSM 15282</strain>
    </source>
</reference>
<feature type="domain" description="AB hydrolase-1" evidence="2">
    <location>
        <begin position="45"/>
        <end position="287"/>
    </location>
</feature>
<dbReference type="InterPro" id="IPR000073">
    <property type="entry name" value="AB_hydrolase_1"/>
</dbReference>
<dbReference type="PANTHER" id="PTHR43798">
    <property type="entry name" value="MONOACYLGLYCEROL LIPASE"/>
    <property type="match status" value="1"/>
</dbReference>
<dbReference type="Pfam" id="PF12697">
    <property type="entry name" value="Abhydrolase_6"/>
    <property type="match status" value="1"/>
</dbReference>
<name>A0A1I5H6F2_9BACT</name>
<keyword evidence="4" id="KW-1185">Reference proteome</keyword>
<accession>A0A1I5H6F2</accession>
<dbReference type="Gene3D" id="3.40.50.1820">
    <property type="entry name" value="alpha/beta hydrolase"/>
    <property type="match status" value="1"/>
</dbReference>
<evidence type="ECO:0000313" key="4">
    <source>
        <dbReference type="Proteomes" id="UP000199564"/>
    </source>
</evidence>
<keyword evidence="1" id="KW-0378">Hydrolase</keyword>
<dbReference type="STRING" id="226506.SAMN04488519_106316"/>
<organism evidence="3 4">
    <name type="scientific">Algoriphagus ornithinivorans</name>
    <dbReference type="NCBI Taxonomy" id="226506"/>
    <lineage>
        <taxon>Bacteria</taxon>
        <taxon>Pseudomonadati</taxon>
        <taxon>Bacteroidota</taxon>
        <taxon>Cytophagia</taxon>
        <taxon>Cytophagales</taxon>
        <taxon>Cyclobacteriaceae</taxon>
        <taxon>Algoriphagus</taxon>
    </lineage>
</organism>
<evidence type="ECO:0000313" key="3">
    <source>
        <dbReference type="EMBL" id="SFO43835.1"/>
    </source>
</evidence>
<dbReference type="InterPro" id="IPR050266">
    <property type="entry name" value="AB_hydrolase_sf"/>
</dbReference>
<dbReference type="GO" id="GO:0016020">
    <property type="term" value="C:membrane"/>
    <property type="evidence" value="ECO:0007669"/>
    <property type="project" value="TreeGrafter"/>
</dbReference>
<dbReference type="PANTHER" id="PTHR43798:SF31">
    <property type="entry name" value="AB HYDROLASE SUPERFAMILY PROTEIN YCLE"/>
    <property type="match status" value="1"/>
</dbReference>
<protein>
    <submittedName>
        <fullName evidence="3">Pimeloyl-ACP methyl ester carboxylesterase</fullName>
    </submittedName>
</protein>
<evidence type="ECO:0000256" key="1">
    <source>
        <dbReference type="ARBA" id="ARBA00022801"/>
    </source>
</evidence>
<dbReference type="SUPFAM" id="SSF53474">
    <property type="entry name" value="alpha/beta-Hydrolases"/>
    <property type="match status" value="1"/>
</dbReference>
<proteinExistence type="predicted"/>
<gene>
    <name evidence="3" type="ORF">SAMN04488519_106316</name>
</gene>
<dbReference type="EMBL" id="FOVW01000006">
    <property type="protein sequence ID" value="SFO43835.1"/>
    <property type="molecule type" value="Genomic_DNA"/>
</dbReference>
<dbReference type="AlphaFoldDB" id="A0A1I5H6F2"/>
<dbReference type="InterPro" id="IPR029058">
    <property type="entry name" value="AB_hydrolase_fold"/>
</dbReference>
<evidence type="ECO:0000259" key="2">
    <source>
        <dbReference type="Pfam" id="PF12697"/>
    </source>
</evidence>
<dbReference type="Proteomes" id="UP000199564">
    <property type="component" value="Unassembled WGS sequence"/>
</dbReference>